<protein>
    <submittedName>
        <fullName evidence="2">Prolyl oligopeptidase family protein</fullName>
    </submittedName>
</protein>
<dbReference type="InterPro" id="IPR029058">
    <property type="entry name" value="AB_hydrolase_fold"/>
</dbReference>
<accession>A0A345UFV2</accession>
<evidence type="ECO:0000313" key="2">
    <source>
        <dbReference type="EMBL" id="AXI99353.1"/>
    </source>
</evidence>
<evidence type="ECO:0000259" key="1">
    <source>
        <dbReference type="Pfam" id="PF00326"/>
    </source>
</evidence>
<dbReference type="PANTHER" id="PTHR22946">
    <property type="entry name" value="DIENELACTONE HYDROLASE DOMAIN-CONTAINING PROTEIN-RELATED"/>
    <property type="match status" value="1"/>
</dbReference>
<dbReference type="RefSeq" id="WP_114982596.1">
    <property type="nucleotide sequence ID" value="NZ_CP027806.1"/>
</dbReference>
<proteinExistence type="predicted"/>
<dbReference type="KEGG" id="cprv:CYPRO_0065"/>
<dbReference type="InterPro" id="IPR050261">
    <property type="entry name" value="FrsA_esterase"/>
</dbReference>
<dbReference type="Gene3D" id="3.40.50.1820">
    <property type="entry name" value="alpha/beta hydrolase"/>
    <property type="match status" value="1"/>
</dbReference>
<dbReference type="Pfam" id="PF00326">
    <property type="entry name" value="Peptidase_S9"/>
    <property type="match status" value="1"/>
</dbReference>
<keyword evidence="3" id="KW-1185">Reference proteome</keyword>
<dbReference type="AlphaFoldDB" id="A0A345UFV2"/>
<reference evidence="2 3" key="1">
    <citation type="submission" date="2018-03" db="EMBL/GenBank/DDBJ databases">
        <title>Phenotypic and genomic properties of Cyclonatronum proteinivorum gen. nov., sp. nov., a haloalkaliphilic bacteroidete from soda lakes possessing Na+-translocating rhodopsin.</title>
        <authorList>
            <person name="Toshchakov S.V."/>
            <person name="Korzhenkov A."/>
            <person name="Samarov N.I."/>
            <person name="Kublanov I.V."/>
            <person name="Muntyan M.S."/>
            <person name="Sorokin D.Y."/>
        </authorList>
    </citation>
    <scope>NUCLEOTIDE SEQUENCE [LARGE SCALE GENOMIC DNA]</scope>
    <source>
        <strain evidence="2 3">Omega</strain>
    </source>
</reference>
<dbReference type="GO" id="GO:0006508">
    <property type="term" value="P:proteolysis"/>
    <property type="evidence" value="ECO:0007669"/>
    <property type="project" value="InterPro"/>
</dbReference>
<dbReference type="EMBL" id="CP027806">
    <property type="protein sequence ID" value="AXI99353.1"/>
    <property type="molecule type" value="Genomic_DNA"/>
</dbReference>
<name>A0A345UFV2_9BACT</name>
<evidence type="ECO:0000313" key="3">
    <source>
        <dbReference type="Proteomes" id="UP000254808"/>
    </source>
</evidence>
<organism evidence="2 3">
    <name type="scientific">Cyclonatronum proteinivorum</name>
    <dbReference type="NCBI Taxonomy" id="1457365"/>
    <lineage>
        <taxon>Bacteria</taxon>
        <taxon>Pseudomonadati</taxon>
        <taxon>Balneolota</taxon>
        <taxon>Balneolia</taxon>
        <taxon>Balneolales</taxon>
        <taxon>Cyclonatronaceae</taxon>
        <taxon>Cyclonatronum</taxon>
    </lineage>
</organism>
<sequence>MKYGSIKKESGAITAEDGLKIAYDMYLPSNAVNSLPVVLFLHGFKGFKSWGAFPDACFEMARSGCAVIALNFSHNGTEGHSEDFTRLDLFARETFSRDLEDVRAVIDALQTQKIKTGSATLETDEVAIIGHSRGGHTAIAAAAEFTEVTTVITWAAVADYTKHFTDDMKADWEKQGYTEIQNARTGQLMRIDKVVYDDLLENASRLVASTRVQSLMIPCCFIHGTQDPAVPMRNSELLYQVCRSPEKERIMINGADHTFGCSHPWNEDDVPPHFLTVIDKTVEWLETYFISHNL</sequence>
<dbReference type="SUPFAM" id="SSF53474">
    <property type="entry name" value="alpha/beta-Hydrolases"/>
    <property type="match status" value="1"/>
</dbReference>
<dbReference type="Proteomes" id="UP000254808">
    <property type="component" value="Chromosome"/>
</dbReference>
<gene>
    <name evidence="2" type="ORF">CYPRO_0065</name>
</gene>
<feature type="domain" description="Peptidase S9 prolyl oligopeptidase catalytic" evidence="1">
    <location>
        <begin position="60"/>
        <end position="250"/>
    </location>
</feature>
<dbReference type="InterPro" id="IPR001375">
    <property type="entry name" value="Peptidase_S9_cat"/>
</dbReference>
<dbReference type="OrthoDB" id="9808543at2"/>
<dbReference type="GO" id="GO:0008236">
    <property type="term" value="F:serine-type peptidase activity"/>
    <property type="evidence" value="ECO:0007669"/>
    <property type="project" value="InterPro"/>
</dbReference>